<reference evidence="5" key="2">
    <citation type="submission" date="2020-08" db="EMBL/GenBank/DDBJ databases">
        <authorList>
            <person name="Kikuchi T."/>
        </authorList>
    </citation>
    <scope>NUCLEOTIDE SEQUENCE</scope>
    <source>
        <strain evidence="3">Ka4C1</strain>
    </source>
</reference>
<dbReference type="OrthoDB" id="5875724at2759"/>
<dbReference type="EMBL" id="CAJFDI010000005">
    <property type="protein sequence ID" value="CAD5229727.1"/>
    <property type="molecule type" value="Genomic_DNA"/>
</dbReference>
<dbReference type="eggNOG" id="KOG1075">
    <property type="taxonomic scope" value="Eukaryota"/>
</dbReference>
<evidence type="ECO:0000313" key="8">
    <source>
        <dbReference type="WBParaSite" id="BXY_0862100.1"/>
    </source>
</evidence>
<evidence type="ECO:0000313" key="6">
    <source>
        <dbReference type="Proteomes" id="UP000095284"/>
    </source>
</evidence>
<dbReference type="Proteomes" id="UP000659654">
    <property type="component" value="Unassembled WGS sequence"/>
</dbReference>
<evidence type="ECO:0000256" key="1">
    <source>
        <dbReference type="SAM" id="MobiDB-lite"/>
    </source>
</evidence>
<dbReference type="Proteomes" id="UP000095284">
    <property type="component" value="Unplaced"/>
</dbReference>
<dbReference type="SUPFAM" id="SSF56672">
    <property type="entry name" value="DNA/RNA polymerases"/>
    <property type="match status" value="1"/>
</dbReference>
<dbReference type="Pfam" id="PF00078">
    <property type="entry name" value="RVT_1"/>
    <property type="match status" value="1"/>
</dbReference>
<feature type="region of interest" description="Disordered" evidence="1">
    <location>
        <begin position="171"/>
        <end position="202"/>
    </location>
</feature>
<dbReference type="EMBL" id="CAJFDI010000005">
    <property type="protein sequence ID" value="CAD5229719.1"/>
    <property type="molecule type" value="Genomic_DNA"/>
</dbReference>
<evidence type="ECO:0000313" key="7">
    <source>
        <dbReference type="Proteomes" id="UP000659654"/>
    </source>
</evidence>
<feature type="region of interest" description="Disordered" evidence="1">
    <location>
        <begin position="1"/>
        <end position="74"/>
    </location>
</feature>
<reference evidence="8" key="1">
    <citation type="submission" date="2016-11" db="UniProtKB">
        <authorList>
            <consortium name="WormBaseParasite"/>
        </authorList>
    </citation>
    <scope>IDENTIFICATION</scope>
</reference>
<organism evidence="6 8">
    <name type="scientific">Bursaphelenchus xylophilus</name>
    <name type="common">Pinewood nematode worm</name>
    <name type="synonym">Aphelenchoides xylophilus</name>
    <dbReference type="NCBI Taxonomy" id="6326"/>
    <lineage>
        <taxon>Eukaryota</taxon>
        <taxon>Metazoa</taxon>
        <taxon>Ecdysozoa</taxon>
        <taxon>Nematoda</taxon>
        <taxon>Chromadorea</taxon>
        <taxon>Rhabditida</taxon>
        <taxon>Tylenchina</taxon>
        <taxon>Tylenchomorpha</taxon>
        <taxon>Aphelenchoidea</taxon>
        <taxon>Aphelenchoididae</taxon>
        <taxon>Bursaphelenchus</taxon>
    </lineage>
</organism>
<dbReference type="SMR" id="A0A1I7S6I3"/>
<proteinExistence type="predicted"/>
<evidence type="ECO:0000313" key="3">
    <source>
        <dbReference type="EMBL" id="CAD5229719.1"/>
    </source>
</evidence>
<name>A0A1I7S6I3_BURXY</name>
<dbReference type="InterPro" id="IPR043502">
    <property type="entry name" value="DNA/RNA_pol_sf"/>
</dbReference>
<feature type="domain" description="Reverse transcriptase" evidence="2">
    <location>
        <begin position="506"/>
        <end position="791"/>
    </location>
</feature>
<dbReference type="Proteomes" id="UP000582659">
    <property type="component" value="Unassembled WGS sequence"/>
</dbReference>
<dbReference type="EMBL" id="CAJFCV020000005">
    <property type="protein sequence ID" value="CAG9120451.1"/>
    <property type="molecule type" value="Genomic_DNA"/>
</dbReference>
<protein>
    <submittedName>
        <fullName evidence="3">(pine wood nematode) hypothetical protein</fullName>
    </submittedName>
    <submittedName>
        <fullName evidence="8">Reverse transcriptase domain-containing protein</fullName>
    </submittedName>
</protein>
<evidence type="ECO:0000259" key="2">
    <source>
        <dbReference type="PROSITE" id="PS50878"/>
    </source>
</evidence>
<feature type="compositionally biased region" description="Basic and acidic residues" evidence="1">
    <location>
        <begin position="14"/>
        <end position="27"/>
    </location>
</feature>
<dbReference type="PANTHER" id="PTHR35450">
    <property type="entry name" value="REVERSE TRANSCRIPTASE DOMAIN-CONTAINING PROTEIN"/>
    <property type="match status" value="1"/>
</dbReference>
<accession>A0A1I7S6I3</accession>
<feature type="compositionally biased region" description="Polar residues" evidence="1">
    <location>
        <begin position="1"/>
        <end position="12"/>
    </location>
</feature>
<evidence type="ECO:0000313" key="4">
    <source>
        <dbReference type="EMBL" id="CAD5229727.1"/>
    </source>
</evidence>
<keyword evidence="7" id="KW-1185">Reference proteome</keyword>
<dbReference type="AlphaFoldDB" id="A0A1I7S6I3"/>
<gene>
    <name evidence="3" type="ORF">BXYJ_LOCUS10628</name>
    <name evidence="4" type="ORF">BXYJ_LOCUS10632</name>
</gene>
<dbReference type="WBParaSite" id="BXY_0862100.1">
    <property type="protein sequence ID" value="BXY_0862100.1"/>
    <property type="gene ID" value="BXY_0862100"/>
</dbReference>
<dbReference type="PANTHER" id="PTHR35450:SF2">
    <property type="entry name" value="REVERSE TRANSCRIPTASE DOMAIN-CONTAINING PROTEIN"/>
    <property type="match status" value="1"/>
</dbReference>
<dbReference type="InterPro" id="IPR000477">
    <property type="entry name" value="RT_dom"/>
</dbReference>
<dbReference type="CDD" id="cd01650">
    <property type="entry name" value="RT_nLTR_like"/>
    <property type="match status" value="1"/>
</dbReference>
<sequence length="1263" mass="143370">MMLLESQGNLAISTERRGSEYGVREGEAPADPNAPGVSGIPSESPERNNGNAEANEPMTVETRSEAQSARNTGKRAFWSQDETIRLIQEDKALRAVVDPTRLRRLGGDQYWIRLAEQYERVRLLVNRIYQLDLPQREAGAVKSKLVNRLPVELKNSDRRVWPRVGLAGVGSDVHESEMPETNERSEELGQSSGTPADAPAEAERVHVVDDTEASSPEDGSVVVEERFRQQFNHYRKVFMERNSTWRKPLKFPRKVPGTLWTQANSLIGDVLRSGVAISLHDLNKLAYAAACTVQHFLKEKDRLCLERERNWFAAREVETNSLLRYLNWIDVELARRRVSARQTTHQRWCSRQLKTRYGRERIADTGRLKELRSMLRDALAGVRKSVAKRKADRERKRAKFVPLRRYLEKGPEVEPQLDANRVKEYWAELVGADDRSDSRSITADWAHDLEVPVQTATPSKIQVWWKMALSKCKPNKAAGPDGLPGCVWKCLPNASNWLCTWLIKKLACSRIDTPRWLSEGRVVLLMKKGDPNDPANYRPIACLNTCYKLMTSVIERAIREQVTACPTLIPSEQVANRKGVWGCTHASIVDRLVTGTAAMSKGQNADLRVLFYDCKKAFDSVSRDHMFRVLDVAGVDRKIYYLLKSFTMNWTVRYELRRSGRVERSAPLRVKRGLLQGDSLSPTWFCLCIAPISHALRLRNPGPCIRQVAGHSDGGQVHVSHLFYMDDLKVYCTGEAAQVRAERLVPELFSQIGLCVNESKSAAAAGPSRTLRSSLPLLGVKDQYKYLGIESGFVANEASAYSRMQTTILAKVQSILDVEGHTVGQRRIAIRTVAFPGAAFILGNIILGDKQPNSAKADMLKLDMVIREKIRRKGLLHHSCANPRIYLSCKRGGLEWPSMFRTYCAAVAYSSAYLLTSGDPWVKRAQEHFVYGTLAAKNQVYKHLLYVLGELEIGRQVIEPPWGNDPKALARKLVLAIDTKIEENYLRDLRAMPRAGRFVNAESSAIDQENSHLWLEKGWINGKAYQHINSVIEGTLLEGVNPHNVLEKCRACGNRNADIIHITSGCERLRETIMKTRHDGATRWLYSALTEVDESLPRFHYTQQIDGLAIGNRLEIRYDIDVVTPNRPKHCRPDLVVFDKQRKEIFIVEVSVSWFTIVQKMYENKYCRYAVNSNHEYSEHCPYPPGVNLANELRVMYPQYVNGVKVLPLVITPTGHIHNEFVPHLRMLLQQSNVSKIVERIQRSVVLGTDYIIRTYFAMLRKH</sequence>
<evidence type="ECO:0000313" key="5">
    <source>
        <dbReference type="EMBL" id="CAG9120451.1"/>
    </source>
</evidence>
<dbReference type="EMBL" id="CAJFCV020000005">
    <property type="protein sequence ID" value="CAG9120460.1"/>
    <property type="molecule type" value="Genomic_DNA"/>
</dbReference>
<feature type="compositionally biased region" description="Basic and acidic residues" evidence="1">
    <location>
        <begin position="172"/>
        <end position="187"/>
    </location>
</feature>
<dbReference type="PROSITE" id="PS50878">
    <property type="entry name" value="RT_POL"/>
    <property type="match status" value="1"/>
</dbReference>